<dbReference type="AlphaFoldDB" id="A0AAW1P7K2"/>
<dbReference type="EMBL" id="JALJOQ010000041">
    <property type="protein sequence ID" value="KAK9805818.1"/>
    <property type="molecule type" value="Genomic_DNA"/>
</dbReference>
<sequence>MAGSQPAPVLLYSPELRELASACIIDPKSQEELLKVEGFYFKQFLSTQKSALLWGKSTASIWDIDQKMSLRNIPLWLYNIASPCLAFDDQIICGPSPSARGCVGPGPDSSKLRFGSLRTGAVARFQIEHMCTTAPDECTLVCAKNFDQEPGVPQPCEIYMIKLC</sequence>
<evidence type="ECO:0000313" key="2">
    <source>
        <dbReference type="Proteomes" id="UP001465755"/>
    </source>
</evidence>
<organism evidence="1 2">
    <name type="scientific">Symbiochloris irregularis</name>
    <dbReference type="NCBI Taxonomy" id="706552"/>
    <lineage>
        <taxon>Eukaryota</taxon>
        <taxon>Viridiplantae</taxon>
        <taxon>Chlorophyta</taxon>
        <taxon>core chlorophytes</taxon>
        <taxon>Trebouxiophyceae</taxon>
        <taxon>Trebouxiales</taxon>
        <taxon>Trebouxiaceae</taxon>
        <taxon>Symbiochloris</taxon>
    </lineage>
</organism>
<name>A0AAW1P7K2_9CHLO</name>
<proteinExistence type="predicted"/>
<comment type="caution">
    <text evidence="1">The sequence shown here is derived from an EMBL/GenBank/DDBJ whole genome shotgun (WGS) entry which is preliminary data.</text>
</comment>
<dbReference type="Proteomes" id="UP001465755">
    <property type="component" value="Unassembled WGS sequence"/>
</dbReference>
<evidence type="ECO:0000313" key="1">
    <source>
        <dbReference type="EMBL" id="KAK9805818.1"/>
    </source>
</evidence>
<accession>A0AAW1P7K2</accession>
<gene>
    <name evidence="1" type="ORF">WJX73_003202</name>
</gene>
<protein>
    <submittedName>
        <fullName evidence="1">Uncharacterized protein</fullName>
    </submittedName>
</protein>
<reference evidence="1 2" key="1">
    <citation type="journal article" date="2024" name="Nat. Commun.">
        <title>Phylogenomics reveals the evolutionary origins of lichenization in chlorophyte algae.</title>
        <authorList>
            <person name="Puginier C."/>
            <person name="Libourel C."/>
            <person name="Otte J."/>
            <person name="Skaloud P."/>
            <person name="Haon M."/>
            <person name="Grisel S."/>
            <person name="Petersen M."/>
            <person name="Berrin J.G."/>
            <person name="Delaux P.M."/>
            <person name="Dal Grande F."/>
            <person name="Keller J."/>
        </authorList>
    </citation>
    <scope>NUCLEOTIDE SEQUENCE [LARGE SCALE GENOMIC DNA]</scope>
    <source>
        <strain evidence="1 2">SAG 2036</strain>
    </source>
</reference>
<keyword evidence="2" id="KW-1185">Reference proteome</keyword>